<dbReference type="Gene3D" id="3.20.20.80">
    <property type="entry name" value="Glycosidases"/>
    <property type="match status" value="1"/>
</dbReference>
<gene>
    <name evidence="2" type="ORF">EDD74_10417</name>
    <name evidence="1" type="ORF">FAEUMB_27540</name>
</gene>
<dbReference type="GO" id="GO:0033926">
    <property type="term" value="F:endo-alpha-N-acetylgalactosaminidase activity"/>
    <property type="evidence" value="ECO:0007669"/>
    <property type="project" value="InterPro"/>
</dbReference>
<dbReference type="EMBL" id="BHEO01000008">
    <property type="protein sequence ID" value="GBU06213.1"/>
    <property type="molecule type" value="Genomic_DNA"/>
</dbReference>
<accession>A0A4R3JTI3</accession>
<name>A0A4R3JTI3_9FIRM</name>
<evidence type="ECO:0000313" key="1">
    <source>
        <dbReference type="EMBL" id="GBU06213.1"/>
    </source>
</evidence>
<proteinExistence type="predicted"/>
<protein>
    <submittedName>
        <fullName evidence="2">Endo-alpha-N-acetylgalactosaminidase-like protein</fullName>
    </submittedName>
</protein>
<dbReference type="InterPro" id="IPR025706">
    <property type="entry name" value="Endoa_GalNAc"/>
</dbReference>
<evidence type="ECO:0000313" key="4">
    <source>
        <dbReference type="Proteomes" id="UP000702954"/>
    </source>
</evidence>
<dbReference type="Pfam" id="PF18952">
    <property type="entry name" value="DUF5696"/>
    <property type="match status" value="1"/>
</dbReference>
<evidence type="ECO:0000313" key="2">
    <source>
        <dbReference type="EMBL" id="TCS69262.1"/>
    </source>
</evidence>
<dbReference type="AlphaFoldDB" id="A0A4R3JTI3"/>
<dbReference type="InterPro" id="IPR043751">
    <property type="entry name" value="DUF5696"/>
</dbReference>
<sequence length="619" mass="71527">MSEIKVSHQSTALVLNTETLGIEITAHGETWRSEKTYQPHFYVNDKKIYFHQAGKLEHFSWNTGVGCGIRSVFSGFHLSGKEDTLSFQTVIWIEYATEDIFFELNPLTESEQCIGNFYWPGQMEFRKKTSDWYTVITNRQGLLIPNDWKYDAGKIVFDGQMCSAGAFMPWFGQVRCGAAYIGIVCDPWDAGYQVEHPEQSDYCHVSVRWLPSLGKLSYKRTIKYRFLKNADYNDLCKVYRAYAKENALLVTLKEKAAKNPVVDKFIGSAIVHTGIKTHVSPDSFYYDKEHPEKNDEVIPFAVREAQMRKLKEHGLEKVYLHLDGWGNPGYDNQHPDYLPACEEAGGWEGMRSLSKSMKEMNYIFAIHDQYRDYYFDAKTYDPEFSMISPEGKKPDFCRWAGGWQTYICASQSPLYLRRNFTELFRQGIQLEGTYLDVFTCNEPDECAHPWHTMTRKECLEYRKKCFDFLNANEIIASSEETIDWAVPSLVTAHYSPYSFMVEEKGSMLGVPVPLFNLVYHDCMVVPWMMDADQPEGDYMLYALLNGGAAYLNCEAEGKELEKEIERYRTVAQLQEKVAYSEMVRHEFLDGNYKKQRTVFADGTEVTVDLEAGTYQIHQN</sequence>
<organism evidence="2 3">
    <name type="scientific">Faecalimonas umbilicata</name>
    <dbReference type="NCBI Taxonomy" id="1912855"/>
    <lineage>
        <taxon>Bacteria</taxon>
        <taxon>Bacillati</taxon>
        <taxon>Bacillota</taxon>
        <taxon>Clostridia</taxon>
        <taxon>Lachnospirales</taxon>
        <taxon>Lachnospiraceae</taxon>
        <taxon>Faecalimonas</taxon>
    </lineage>
</organism>
<reference evidence="2 3" key="2">
    <citation type="submission" date="2019-03" db="EMBL/GenBank/DDBJ databases">
        <title>Genomic Encyclopedia of Type Strains, Phase IV (KMG-IV): sequencing the most valuable type-strain genomes for metagenomic binning, comparative biology and taxonomic classification.</title>
        <authorList>
            <person name="Goeker M."/>
        </authorList>
    </citation>
    <scope>NUCLEOTIDE SEQUENCE [LARGE SCALE GENOMIC DNA]</scope>
    <source>
        <strain evidence="2 3">DSM 103426</strain>
    </source>
</reference>
<dbReference type="RefSeq" id="WP_116442249.1">
    <property type="nucleotide sequence ID" value="NZ_BHEO01000008.1"/>
</dbReference>
<dbReference type="Proteomes" id="UP000294613">
    <property type="component" value="Unassembled WGS sequence"/>
</dbReference>
<dbReference type="CDD" id="cd14244">
    <property type="entry name" value="GH_101_like"/>
    <property type="match status" value="1"/>
</dbReference>
<comment type="caution">
    <text evidence="2">The sequence shown here is derived from an EMBL/GenBank/DDBJ whole genome shotgun (WGS) entry which is preliminary data.</text>
</comment>
<dbReference type="EMBL" id="SLZV01000004">
    <property type="protein sequence ID" value="TCS69262.1"/>
    <property type="molecule type" value="Genomic_DNA"/>
</dbReference>
<dbReference type="Proteomes" id="UP000702954">
    <property type="component" value="Unassembled WGS sequence"/>
</dbReference>
<keyword evidence="4" id="KW-1185">Reference proteome</keyword>
<reference evidence="1 4" key="1">
    <citation type="journal article" date="2018" name="Int. J. Syst. Evol. Microbiol.">
        <title>Draft Genome Sequence of Faecalimonas umbilicata JCM 30896T, an Acetate-Producing Bacterium Isolated from Human Feces.</title>
        <authorList>
            <person name="Sakamoto M."/>
            <person name="Ikeyama N."/>
            <person name="Yuki M."/>
            <person name="Ohkuma M."/>
        </authorList>
    </citation>
    <scope>NUCLEOTIDE SEQUENCE [LARGE SCALE GENOMIC DNA]</scope>
    <source>
        <strain evidence="1 4">EGH7</strain>
    </source>
</reference>
<evidence type="ECO:0000313" key="3">
    <source>
        <dbReference type="Proteomes" id="UP000294613"/>
    </source>
</evidence>